<dbReference type="Pfam" id="PF02588">
    <property type="entry name" value="YitT_membrane"/>
    <property type="match status" value="1"/>
</dbReference>
<feature type="transmembrane region" description="Helical" evidence="6">
    <location>
        <begin position="180"/>
        <end position="202"/>
    </location>
</feature>
<dbReference type="InterPro" id="IPR051461">
    <property type="entry name" value="UPF0750_membrane"/>
</dbReference>
<dbReference type="GO" id="GO:0005886">
    <property type="term" value="C:plasma membrane"/>
    <property type="evidence" value="ECO:0007669"/>
    <property type="project" value="UniProtKB-SubCell"/>
</dbReference>
<dbReference type="OrthoDB" id="252514at2"/>
<evidence type="ECO:0000259" key="7">
    <source>
        <dbReference type="Pfam" id="PF10035"/>
    </source>
</evidence>
<accession>A0A562RNU5</accession>
<comment type="subcellular location">
    <subcellularLocation>
        <location evidence="1">Cell membrane</location>
        <topology evidence="1">Multi-pass membrane protein</topology>
    </subcellularLocation>
</comment>
<dbReference type="InterPro" id="IPR015867">
    <property type="entry name" value="N-reg_PII/ATP_PRibTrfase_C"/>
</dbReference>
<feature type="transmembrane region" description="Helical" evidence="6">
    <location>
        <begin position="147"/>
        <end position="168"/>
    </location>
</feature>
<reference evidence="8 9" key="1">
    <citation type="submission" date="2019-07" db="EMBL/GenBank/DDBJ databases">
        <title>Genome sequencing of 100 strains of the haloalkaliphilic chemolithoautotrophic sulfur-oxidizing bacterium Thioalkalivibrio.</title>
        <authorList>
            <person name="Muyzer G."/>
        </authorList>
    </citation>
    <scope>NUCLEOTIDE SEQUENCE [LARGE SCALE GENOMIC DNA]</scope>
    <source>
        <strain evidence="8 9">ASO4-4</strain>
    </source>
</reference>
<evidence type="ECO:0000256" key="3">
    <source>
        <dbReference type="ARBA" id="ARBA00022692"/>
    </source>
</evidence>
<dbReference type="PANTHER" id="PTHR33545">
    <property type="entry name" value="UPF0750 MEMBRANE PROTEIN YITT-RELATED"/>
    <property type="match status" value="1"/>
</dbReference>
<evidence type="ECO:0000256" key="1">
    <source>
        <dbReference type="ARBA" id="ARBA00004651"/>
    </source>
</evidence>
<feature type="transmembrane region" description="Helical" evidence="6">
    <location>
        <begin position="109"/>
        <end position="126"/>
    </location>
</feature>
<keyword evidence="9" id="KW-1185">Reference proteome</keyword>
<feature type="transmembrane region" description="Helical" evidence="6">
    <location>
        <begin position="7"/>
        <end position="27"/>
    </location>
</feature>
<feature type="transmembrane region" description="Helical" evidence="6">
    <location>
        <begin position="76"/>
        <end position="97"/>
    </location>
</feature>
<proteinExistence type="predicted"/>
<organism evidence="8 9">
    <name type="scientific">Desulfobotulus alkaliphilus</name>
    <dbReference type="NCBI Taxonomy" id="622671"/>
    <lineage>
        <taxon>Bacteria</taxon>
        <taxon>Pseudomonadati</taxon>
        <taxon>Thermodesulfobacteriota</taxon>
        <taxon>Desulfobacteria</taxon>
        <taxon>Desulfobacterales</taxon>
        <taxon>Desulfobacteraceae</taxon>
        <taxon>Desulfobotulus</taxon>
    </lineage>
</organism>
<feature type="transmembrane region" description="Helical" evidence="6">
    <location>
        <begin position="47"/>
        <end position="69"/>
    </location>
</feature>
<evidence type="ECO:0000256" key="6">
    <source>
        <dbReference type="SAM" id="Phobius"/>
    </source>
</evidence>
<dbReference type="AlphaFoldDB" id="A0A562RNU5"/>
<dbReference type="PANTHER" id="PTHR33545:SF5">
    <property type="entry name" value="UPF0750 MEMBRANE PROTEIN YITT"/>
    <property type="match status" value="1"/>
</dbReference>
<feature type="domain" description="DUF2179" evidence="7">
    <location>
        <begin position="231"/>
        <end position="283"/>
    </location>
</feature>
<evidence type="ECO:0000313" key="8">
    <source>
        <dbReference type="EMBL" id="TWI70748.1"/>
    </source>
</evidence>
<keyword evidence="5 6" id="KW-0472">Membrane</keyword>
<comment type="caution">
    <text evidence="8">The sequence shown here is derived from an EMBL/GenBank/DDBJ whole genome shotgun (WGS) entry which is preliminary data.</text>
</comment>
<evidence type="ECO:0000256" key="4">
    <source>
        <dbReference type="ARBA" id="ARBA00022989"/>
    </source>
</evidence>
<protein>
    <submittedName>
        <fullName evidence="8">Uncharacterized membrane-anchored protein YitT (DUF2179 family)</fullName>
    </submittedName>
</protein>
<dbReference type="Proteomes" id="UP000318307">
    <property type="component" value="Unassembled WGS sequence"/>
</dbReference>
<evidence type="ECO:0000313" key="9">
    <source>
        <dbReference type="Proteomes" id="UP000318307"/>
    </source>
</evidence>
<dbReference type="InterPro" id="IPR003740">
    <property type="entry name" value="YitT"/>
</dbReference>
<gene>
    <name evidence="8" type="ORF">LZ24_02168</name>
</gene>
<keyword evidence="3 6" id="KW-0812">Transmembrane</keyword>
<dbReference type="Pfam" id="PF10035">
    <property type="entry name" value="DUF2179"/>
    <property type="match status" value="1"/>
</dbReference>
<keyword evidence="2" id="KW-1003">Cell membrane</keyword>
<dbReference type="RefSeq" id="WP_144685292.1">
    <property type="nucleotide sequence ID" value="NZ_VLLC01000016.1"/>
</dbReference>
<evidence type="ECO:0000256" key="2">
    <source>
        <dbReference type="ARBA" id="ARBA00022475"/>
    </source>
</evidence>
<sequence>MKSCLADYGIIFFAGILYAVALKYFVLPSQVILTGTEGIASALSYYFDSYLLFILLYLFFQSFLLVFAFWKVSRTFAMRTLIVVVTVSSFLVLMPELQVADPEPQNERMILVIFGGLLAGVAKAMAFKRRGSTGDEDIPAAYFAMKYLKPVGYIAIFAAMTSTAFGLFMDYLKYGELASVINTLMYTCIYIFVSTTTLNNLYRKFQLTMLSVITHKKDAVGAAIKATSSHRTYTVQQGIGGYTGEAFWMVRTIITHEELSQFIAAVEEADARCFYYFENIEGISKGYYIAPIG</sequence>
<keyword evidence="4 6" id="KW-1133">Transmembrane helix</keyword>
<name>A0A562RNU5_9BACT</name>
<dbReference type="EMBL" id="VLLC01000016">
    <property type="protein sequence ID" value="TWI70748.1"/>
    <property type="molecule type" value="Genomic_DNA"/>
</dbReference>
<dbReference type="InterPro" id="IPR019264">
    <property type="entry name" value="DUF2179"/>
</dbReference>
<evidence type="ECO:0000256" key="5">
    <source>
        <dbReference type="ARBA" id="ARBA00023136"/>
    </source>
</evidence>
<dbReference type="Gene3D" id="3.30.70.120">
    <property type="match status" value="1"/>
</dbReference>